<dbReference type="Proteomes" id="UP001454036">
    <property type="component" value="Unassembled WGS sequence"/>
</dbReference>
<reference evidence="2 3" key="1">
    <citation type="submission" date="2024-01" db="EMBL/GenBank/DDBJ databases">
        <title>The complete chloroplast genome sequence of Lithospermum erythrorhizon: insights into the phylogenetic relationship among Boraginaceae species and the maternal lineages of purple gromwells.</title>
        <authorList>
            <person name="Okada T."/>
            <person name="Watanabe K."/>
        </authorList>
    </citation>
    <scope>NUCLEOTIDE SEQUENCE [LARGE SCALE GENOMIC DNA]</scope>
</reference>
<protein>
    <submittedName>
        <fullName evidence="2">Uncharacterized protein</fullName>
    </submittedName>
</protein>
<feature type="region of interest" description="Disordered" evidence="1">
    <location>
        <begin position="1"/>
        <end position="27"/>
    </location>
</feature>
<keyword evidence="3" id="KW-1185">Reference proteome</keyword>
<dbReference type="AlphaFoldDB" id="A0AAV3NS79"/>
<evidence type="ECO:0000256" key="1">
    <source>
        <dbReference type="SAM" id="MobiDB-lite"/>
    </source>
</evidence>
<name>A0AAV3NS79_LITER</name>
<proteinExistence type="predicted"/>
<accession>A0AAV3NS79</accession>
<sequence>MSQSSDNQADNYELHARTGPNQTETSRRGEICQLPATVPSIEGPNQSVVPALLSPCNLEDSVVAARADAAYQDGLATYFSIPPDKEETRLALPGDQLILPRIDVGTSDSNFTPGYTAVYAKAFSYGMRLPFSNFVNNLLITINRAPDEADGIYGPRKLFPRAPCPPTSLPAPVKNPVLKRVAENIPASLSQPSKKMKRSALKNKVASKVLAHDSREGTVRSQGSAFHMGPTAPQINPPAATVDLTSSATFSDPESLTILKRNFAKGRAKRSCFMGIQTSSQLSKERAKRVDDLNKELSTEKEAAKAWAAERATLLAKRDDSRGRYIELERTRAADITRVQFDSQKIREFLVSPNYAYKVNSECAAYFHSIAFDHKDRFPDLVTLFGEEKMNKPDWYDDLSLSEEDIPLMRKRLKARSSLLLLLKTRSLPPTRRNLLSILSLSCNRMLTF</sequence>
<feature type="compositionally biased region" description="Polar residues" evidence="1">
    <location>
        <begin position="1"/>
        <end position="10"/>
    </location>
</feature>
<organism evidence="2 3">
    <name type="scientific">Lithospermum erythrorhizon</name>
    <name type="common">Purple gromwell</name>
    <name type="synonym">Lithospermum officinale var. erythrorhizon</name>
    <dbReference type="NCBI Taxonomy" id="34254"/>
    <lineage>
        <taxon>Eukaryota</taxon>
        <taxon>Viridiplantae</taxon>
        <taxon>Streptophyta</taxon>
        <taxon>Embryophyta</taxon>
        <taxon>Tracheophyta</taxon>
        <taxon>Spermatophyta</taxon>
        <taxon>Magnoliopsida</taxon>
        <taxon>eudicotyledons</taxon>
        <taxon>Gunneridae</taxon>
        <taxon>Pentapetalae</taxon>
        <taxon>asterids</taxon>
        <taxon>lamiids</taxon>
        <taxon>Boraginales</taxon>
        <taxon>Boraginaceae</taxon>
        <taxon>Boraginoideae</taxon>
        <taxon>Lithospermeae</taxon>
        <taxon>Lithospermum</taxon>
    </lineage>
</organism>
<comment type="caution">
    <text evidence="2">The sequence shown here is derived from an EMBL/GenBank/DDBJ whole genome shotgun (WGS) entry which is preliminary data.</text>
</comment>
<evidence type="ECO:0000313" key="3">
    <source>
        <dbReference type="Proteomes" id="UP001454036"/>
    </source>
</evidence>
<dbReference type="EMBL" id="BAABME010000376">
    <property type="protein sequence ID" value="GAA0142239.1"/>
    <property type="molecule type" value="Genomic_DNA"/>
</dbReference>
<gene>
    <name evidence="2" type="ORF">LIER_03185</name>
</gene>
<evidence type="ECO:0000313" key="2">
    <source>
        <dbReference type="EMBL" id="GAA0142239.1"/>
    </source>
</evidence>